<comment type="caution">
    <text evidence="1">The sequence shown here is derived from an EMBL/GenBank/DDBJ whole genome shotgun (WGS) entry which is preliminary data.</text>
</comment>
<feature type="non-terminal residue" evidence="1">
    <location>
        <position position="1"/>
    </location>
</feature>
<reference evidence="1" key="1">
    <citation type="submission" date="2021-02" db="EMBL/GenBank/DDBJ databases">
        <authorList>
            <person name="Nowell W R."/>
        </authorList>
    </citation>
    <scope>NUCLEOTIDE SEQUENCE</scope>
</reference>
<sequence length="130" mass="15558">NNSLIIDKLTHHLFIDILPKILRLIPEKYRIILFQQIIQPFFVSGTHLQQRDLYPYSSLNTILEAFYYMFKNNNNISEFVPIIRPVILKYIGKTHNTWHRSILLLEQYILDQQPNHESLTNDETYNESLN</sequence>
<dbReference type="AlphaFoldDB" id="A0A820JXX5"/>
<evidence type="ECO:0000313" key="2">
    <source>
        <dbReference type="Proteomes" id="UP000663881"/>
    </source>
</evidence>
<accession>A0A820JXX5</accession>
<proteinExistence type="predicted"/>
<gene>
    <name evidence="1" type="ORF">OKA104_LOCUS47849</name>
</gene>
<dbReference type="Proteomes" id="UP000663881">
    <property type="component" value="Unassembled WGS sequence"/>
</dbReference>
<evidence type="ECO:0000313" key="1">
    <source>
        <dbReference type="EMBL" id="CAF4332586.1"/>
    </source>
</evidence>
<dbReference type="EMBL" id="CAJOAY010019687">
    <property type="protein sequence ID" value="CAF4332586.1"/>
    <property type="molecule type" value="Genomic_DNA"/>
</dbReference>
<organism evidence="1 2">
    <name type="scientific">Adineta steineri</name>
    <dbReference type="NCBI Taxonomy" id="433720"/>
    <lineage>
        <taxon>Eukaryota</taxon>
        <taxon>Metazoa</taxon>
        <taxon>Spiralia</taxon>
        <taxon>Gnathifera</taxon>
        <taxon>Rotifera</taxon>
        <taxon>Eurotatoria</taxon>
        <taxon>Bdelloidea</taxon>
        <taxon>Adinetida</taxon>
        <taxon>Adinetidae</taxon>
        <taxon>Adineta</taxon>
    </lineage>
</organism>
<feature type="non-terminal residue" evidence="1">
    <location>
        <position position="130"/>
    </location>
</feature>
<name>A0A820JXX5_9BILA</name>
<protein>
    <submittedName>
        <fullName evidence="1">Uncharacterized protein</fullName>
    </submittedName>
</protein>